<comment type="caution">
    <text evidence="6">The sequence shown here is derived from an EMBL/GenBank/DDBJ whole genome shotgun (WGS) entry which is preliminary data.</text>
</comment>
<evidence type="ECO:0000256" key="4">
    <source>
        <dbReference type="ARBA" id="ARBA00023136"/>
    </source>
</evidence>
<reference evidence="6 7" key="1">
    <citation type="submission" date="2020-03" db="EMBL/GenBank/DDBJ databases">
        <title>Genomic Encyclopedia of Type Strains, Phase III (KMG-III): the genomes of soil and plant-associated and newly described type strains.</title>
        <authorList>
            <person name="Whitman W."/>
        </authorList>
    </citation>
    <scope>NUCLEOTIDE SEQUENCE [LARGE SCALE GENOMIC DNA]</scope>
    <source>
        <strain evidence="6 7">CECT 8804</strain>
    </source>
</reference>
<dbReference type="InterPro" id="IPR032808">
    <property type="entry name" value="DoxX"/>
</dbReference>
<keyword evidence="3 5" id="KW-1133">Transmembrane helix</keyword>
<gene>
    <name evidence="6" type="ORF">FHS31_000888</name>
</gene>
<feature type="transmembrane region" description="Helical" evidence="5">
    <location>
        <begin position="104"/>
        <end position="120"/>
    </location>
</feature>
<keyword evidence="4 5" id="KW-0472">Membrane</keyword>
<keyword evidence="7" id="KW-1185">Reference proteome</keyword>
<evidence type="ECO:0000256" key="2">
    <source>
        <dbReference type="ARBA" id="ARBA00022692"/>
    </source>
</evidence>
<dbReference type="Pfam" id="PF13564">
    <property type="entry name" value="DoxX_2"/>
    <property type="match status" value="1"/>
</dbReference>
<evidence type="ECO:0000256" key="1">
    <source>
        <dbReference type="ARBA" id="ARBA00004141"/>
    </source>
</evidence>
<organism evidence="6 7">
    <name type="scientific">Sphingomonas vulcanisoli</name>
    <dbReference type="NCBI Taxonomy" id="1658060"/>
    <lineage>
        <taxon>Bacteria</taxon>
        <taxon>Pseudomonadati</taxon>
        <taxon>Pseudomonadota</taxon>
        <taxon>Alphaproteobacteria</taxon>
        <taxon>Sphingomonadales</taxon>
        <taxon>Sphingomonadaceae</taxon>
        <taxon>Sphingomonas</taxon>
    </lineage>
</organism>
<feature type="transmembrane region" description="Helical" evidence="5">
    <location>
        <begin position="55"/>
        <end position="72"/>
    </location>
</feature>
<evidence type="ECO:0000256" key="3">
    <source>
        <dbReference type="ARBA" id="ARBA00022989"/>
    </source>
</evidence>
<sequence length="128" mass="13888">MNQSNPPSGWQRFVLIALRVLFGLIFLAAGTSKLLGAEMMVQEFGLFAAYGIGQWFRYLTGALEIIGAVLLIRPRTVTPGATLLVCISIGALVAQLVVIHQDPIHAILFALLLGWIAYAYRGAMSVRS</sequence>
<proteinExistence type="predicted"/>
<keyword evidence="2 5" id="KW-0812">Transmembrane</keyword>
<evidence type="ECO:0000313" key="6">
    <source>
        <dbReference type="EMBL" id="NIJ07292.1"/>
    </source>
</evidence>
<evidence type="ECO:0000256" key="5">
    <source>
        <dbReference type="SAM" id="Phobius"/>
    </source>
</evidence>
<feature type="transmembrane region" description="Helical" evidence="5">
    <location>
        <begin position="12"/>
        <end position="35"/>
    </location>
</feature>
<dbReference type="EMBL" id="JAAOZC010000002">
    <property type="protein sequence ID" value="NIJ07292.1"/>
    <property type="molecule type" value="Genomic_DNA"/>
</dbReference>
<name>A0ABX0TP61_9SPHN</name>
<evidence type="ECO:0000313" key="7">
    <source>
        <dbReference type="Proteomes" id="UP000727456"/>
    </source>
</evidence>
<dbReference type="Proteomes" id="UP000727456">
    <property type="component" value="Unassembled WGS sequence"/>
</dbReference>
<accession>A0ABX0TP61</accession>
<dbReference type="RefSeq" id="WP_167072171.1">
    <property type="nucleotide sequence ID" value="NZ_JAAOZC010000002.1"/>
</dbReference>
<comment type="subcellular location">
    <subcellularLocation>
        <location evidence="1">Membrane</location>
        <topology evidence="1">Multi-pass membrane protein</topology>
    </subcellularLocation>
</comment>
<feature type="transmembrane region" description="Helical" evidence="5">
    <location>
        <begin position="79"/>
        <end position="98"/>
    </location>
</feature>
<protein>
    <submittedName>
        <fullName evidence="6">Membrane protein YphA (DoxX/SURF4 family)</fullName>
    </submittedName>
</protein>